<keyword evidence="5" id="KW-0479">Metal-binding</keyword>
<comment type="similarity">
    <text evidence="3">Belongs to the HARBI1 family.</text>
</comment>
<gene>
    <name evidence="10" type="primary">LOC110986751</name>
</gene>
<evidence type="ECO:0000256" key="4">
    <source>
        <dbReference type="ARBA" id="ARBA00022722"/>
    </source>
</evidence>
<sequence length="131" mass="15267">MFNDGRLHGVLIGDTGYPLRQWLMTPILDPTSNAERHYNRCHRRTCVRIEQTIGQLKKKFPCLSVGLRAHPERACRFIRACCVLFNLSKTFGEPEIEEYEPIEDDDHDVIPYNGPLQDGVAHRNRIIDRFF</sequence>
<evidence type="ECO:0000313" key="10">
    <source>
        <dbReference type="RefSeq" id="XP_022104606.1"/>
    </source>
</evidence>
<protein>
    <submittedName>
        <fullName evidence="10">Nuclease HARBI1</fullName>
    </submittedName>
</protein>
<evidence type="ECO:0000256" key="2">
    <source>
        <dbReference type="ARBA" id="ARBA00004123"/>
    </source>
</evidence>
<dbReference type="GO" id="GO:0004518">
    <property type="term" value="F:nuclease activity"/>
    <property type="evidence" value="ECO:0007669"/>
    <property type="project" value="UniProtKB-KW"/>
</dbReference>
<organism evidence="9 10">
    <name type="scientific">Acanthaster planci</name>
    <name type="common">Crown-of-thorns starfish</name>
    <dbReference type="NCBI Taxonomy" id="133434"/>
    <lineage>
        <taxon>Eukaryota</taxon>
        <taxon>Metazoa</taxon>
        <taxon>Echinodermata</taxon>
        <taxon>Eleutherozoa</taxon>
        <taxon>Asterozoa</taxon>
        <taxon>Asteroidea</taxon>
        <taxon>Valvatacea</taxon>
        <taxon>Valvatida</taxon>
        <taxon>Acanthasteridae</taxon>
        <taxon>Acanthaster</taxon>
    </lineage>
</organism>
<proteinExistence type="inferred from homology"/>
<dbReference type="PANTHER" id="PTHR22930:SF227">
    <property type="entry name" value="DDE TNP4 DOMAIN-CONTAINING PROTEIN"/>
    <property type="match status" value="1"/>
</dbReference>
<feature type="domain" description="DDE Tnp4" evidence="8">
    <location>
        <begin position="9"/>
        <end position="86"/>
    </location>
</feature>
<evidence type="ECO:0000256" key="6">
    <source>
        <dbReference type="ARBA" id="ARBA00022801"/>
    </source>
</evidence>
<evidence type="ECO:0000256" key="3">
    <source>
        <dbReference type="ARBA" id="ARBA00006958"/>
    </source>
</evidence>
<dbReference type="Proteomes" id="UP000694845">
    <property type="component" value="Unplaced"/>
</dbReference>
<keyword evidence="4" id="KW-0540">Nuclease</keyword>
<dbReference type="OMA" id="HITRAYF"/>
<accession>A0A8B7ZMM0</accession>
<dbReference type="GO" id="GO:0005634">
    <property type="term" value="C:nucleus"/>
    <property type="evidence" value="ECO:0007669"/>
    <property type="project" value="UniProtKB-SubCell"/>
</dbReference>
<evidence type="ECO:0000313" key="9">
    <source>
        <dbReference type="Proteomes" id="UP000694845"/>
    </source>
</evidence>
<dbReference type="InterPro" id="IPR045249">
    <property type="entry name" value="HARBI1-like"/>
</dbReference>
<dbReference type="AlphaFoldDB" id="A0A8B7ZMM0"/>
<comment type="subcellular location">
    <subcellularLocation>
        <location evidence="2">Nucleus</location>
    </subcellularLocation>
</comment>
<evidence type="ECO:0000256" key="5">
    <source>
        <dbReference type="ARBA" id="ARBA00022723"/>
    </source>
</evidence>
<keyword evidence="9" id="KW-1185">Reference proteome</keyword>
<keyword evidence="6" id="KW-0378">Hydrolase</keyword>
<dbReference type="InterPro" id="IPR027806">
    <property type="entry name" value="HARBI1_dom"/>
</dbReference>
<dbReference type="GO" id="GO:0016787">
    <property type="term" value="F:hydrolase activity"/>
    <property type="evidence" value="ECO:0007669"/>
    <property type="project" value="UniProtKB-KW"/>
</dbReference>
<comment type="cofactor">
    <cofactor evidence="1">
        <name>a divalent metal cation</name>
        <dbReference type="ChEBI" id="CHEBI:60240"/>
    </cofactor>
</comment>
<name>A0A8B7ZMM0_ACAPL</name>
<dbReference type="GO" id="GO:0046872">
    <property type="term" value="F:metal ion binding"/>
    <property type="evidence" value="ECO:0007669"/>
    <property type="project" value="UniProtKB-KW"/>
</dbReference>
<evidence type="ECO:0000256" key="7">
    <source>
        <dbReference type="ARBA" id="ARBA00023242"/>
    </source>
</evidence>
<evidence type="ECO:0000256" key="1">
    <source>
        <dbReference type="ARBA" id="ARBA00001968"/>
    </source>
</evidence>
<keyword evidence="7" id="KW-0539">Nucleus</keyword>
<dbReference type="GeneID" id="110986751"/>
<dbReference type="KEGG" id="aplc:110986751"/>
<dbReference type="OrthoDB" id="10062286at2759"/>
<evidence type="ECO:0000259" key="8">
    <source>
        <dbReference type="Pfam" id="PF13359"/>
    </source>
</evidence>
<dbReference type="Pfam" id="PF13359">
    <property type="entry name" value="DDE_Tnp_4"/>
    <property type="match status" value="1"/>
</dbReference>
<reference evidence="10" key="1">
    <citation type="submission" date="2025-08" db="UniProtKB">
        <authorList>
            <consortium name="RefSeq"/>
        </authorList>
    </citation>
    <scope>IDENTIFICATION</scope>
</reference>
<dbReference type="RefSeq" id="XP_022104606.1">
    <property type="nucleotide sequence ID" value="XM_022248914.1"/>
</dbReference>
<dbReference type="PANTHER" id="PTHR22930">
    <property type="match status" value="1"/>
</dbReference>